<dbReference type="PANTHER" id="PTHR43169">
    <property type="entry name" value="EXSB FAMILY PROTEIN"/>
    <property type="match status" value="1"/>
</dbReference>
<dbReference type="CDD" id="cd01990">
    <property type="entry name" value="LarE-like"/>
    <property type="match status" value="1"/>
</dbReference>
<feature type="domain" description="Asparagine synthetase" evidence="2">
    <location>
        <begin position="28"/>
        <end position="90"/>
    </location>
</feature>
<dbReference type="OrthoDB" id="9776919at2"/>
<dbReference type="EMBL" id="AE017126">
    <property type="protein sequence ID" value="AAQ00770.1"/>
    <property type="molecule type" value="Genomic_DNA"/>
</dbReference>
<dbReference type="PATRIC" id="fig|167539.5.peg.1821"/>
<dbReference type="GO" id="GO:0016783">
    <property type="term" value="F:sulfurtransferase activity"/>
    <property type="evidence" value="ECO:0007669"/>
    <property type="project" value="InterPro"/>
</dbReference>
<dbReference type="NCBIfam" id="TIGR00268">
    <property type="entry name" value="ATP-dependent sacrificial sulfur transferase LarE"/>
    <property type="match status" value="1"/>
</dbReference>
<feature type="active site" description="Nucleophile and sulfur donor" evidence="1">
    <location>
        <position position="184"/>
    </location>
</feature>
<dbReference type="HOGENOM" id="CLU_061181_2_0_3"/>
<gene>
    <name evidence="3" type="ordered locus">Pro_1726</name>
</gene>
<dbReference type="PIRSF" id="PIRSF006661">
    <property type="entry name" value="PP-lp_UCP006661"/>
    <property type="match status" value="1"/>
</dbReference>
<dbReference type="RefSeq" id="WP_011125875.1">
    <property type="nucleotide sequence ID" value="NC_005042.1"/>
</dbReference>
<dbReference type="GO" id="GO:0004066">
    <property type="term" value="F:asparagine synthase (glutamine-hydrolyzing) activity"/>
    <property type="evidence" value="ECO:0007669"/>
    <property type="project" value="InterPro"/>
</dbReference>
<accession>Q7V9U8</accession>
<dbReference type="InterPro" id="IPR052188">
    <property type="entry name" value="Ni-pincer_cofactor_biosynth"/>
</dbReference>
<dbReference type="AlphaFoldDB" id="Q7V9U8"/>
<name>Q7V9U8_PROMA</name>
<dbReference type="eggNOG" id="COG1606">
    <property type="taxonomic scope" value="Bacteria"/>
</dbReference>
<dbReference type="GO" id="GO:0006529">
    <property type="term" value="P:asparagine biosynthetic process"/>
    <property type="evidence" value="ECO:0007669"/>
    <property type="project" value="InterPro"/>
</dbReference>
<reference evidence="3 4" key="1">
    <citation type="journal article" date="2003" name="Proc. Natl. Acad. Sci. U.S.A.">
        <title>Genome sequence of the cyanobacterium Prochlorococcus marinus SS120, a nearly minimal oxyphototrophic genome.</title>
        <authorList>
            <person name="Dufresne A."/>
            <person name="Salanoubat M."/>
            <person name="Partensky F."/>
            <person name="Artiguenave F."/>
            <person name="Axmann I.M."/>
            <person name="Barbe V."/>
            <person name="Duprat S."/>
            <person name="Galperin M.Y."/>
            <person name="Koonin E.V."/>
            <person name="Le Gall F."/>
            <person name="Makarova K.S."/>
            <person name="Ostrowski M."/>
            <person name="Oztas S."/>
            <person name="Robert C."/>
            <person name="Rogozin I.B."/>
            <person name="Scanlan D.J."/>
            <person name="Tandeau de Marsac N."/>
            <person name="Weissenbach J."/>
            <person name="Wincker P."/>
            <person name="Wolf Y.I."/>
            <person name="Hess W.R."/>
        </authorList>
    </citation>
    <scope>NUCLEOTIDE SEQUENCE [LARGE SCALE GENOMIC DNA]</scope>
    <source>
        <strain evidence="4">SARG / CCMP1375 / SS120</strain>
    </source>
</reference>
<evidence type="ECO:0000259" key="2">
    <source>
        <dbReference type="Pfam" id="PF00733"/>
    </source>
</evidence>
<evidence type="ECO:0000313" key="3">
    <source>
        <dbReference type="EMBL" id="AAQ00770.1"/>
    </source>
</evidence>
<dbReference type="InterPro" id="IPR001962">
    <property type="entry name" value="Asn_synthase"/>
</dbReference>
<dbReference type="EnsemblBacteria" id="AAQ00770">
    <property type="protein sequence ID" value="AAQ00770"/>
    <property type="gene ID" value="Pro_1726"/>
</dbReference>
<dbReference type="KEGG" id="pma:Pro_1726"/>
<dbReference type="SUPFAM" id="SSF52402">
    <property type="entry name" value="Adenine nucleotide alpha hydrolases-like"/>
    <property type="match status" value="1"/>
</dbReference>
<evidence type="ECO:0000256" key="1">
    <source>
        <dbReference type="PIRSR" id="PIRSR006661-1"/>
    </source>
</evidence>
<dbReference type="InterPro" id="IPR005232">
    <property type="entry name" value="LarE"/>
</dbReference>
<proteinExistence type="predicted"/>
<organism evidence="3 4">
    <name type="scientific">Prochlorococcus marinus (strain SARG / CCMP1375 / SS120)</name>
    <dbReference type="NCBI Taxonomy" id="167539"/>
    <lineage>
        <taxon>Bacteria</taxon>
        <taxon>Bacillati</taxon>
        <taxon>Cyanobacteriota</taxon>
        <taxon>Cyanophyceae</taxon>
        <taxon>Synechococcales</taxon>
        <taxon>Prochlorococcaceae</taxon>
        <taxon>Prochlorococcus</taxon>
    </lineage>
</organism>
<protein>
    <submittedName>
        <fullName evidence="3">ATP-utilizing enzyme, PP-loop superfamily</fullName>
    </submittedName>
</protein>
<keyword evidence="4" id="KW-1185">Reference proteome</keyword>
<dbReference type="STRING" id="167539.Pro_1726"/>
<dbReference type="PANTHER" id="PTHR43169:SF2">
    <property type="entry name" value="NAD_GMP SYNTHASE DOMAIN-CONTAINING PROTEIN"/>
    <property type="match status" value="1"/>
</dbReference>
<evidence type="ECO:0000313" key="4">
    <source>
        <dbReference type="Proteomes" id="UP000001420"/>
    </source>
</evidence>
<dbReference type="Pfam" id="PF00733">
    <property type="entry name" value="Asn_synthase"/>
    <property type="match status" value="1"/>
</dbReference>
<dbReference type="Gene3D" id="3.40.50.620">
    <property type="entry name" value="HUPs"/>
    <property type="match status" value="1"/>
</dbReference>
<dbReference type="Proteomes" id="UP000001420">
    <property type="component" value="Chromosome"/>
</dbReference>
<dbReference type="InterPro" id="IPR014729">
    <property type="entry name" value="Rossmann-like_a/b/a_fold"/>
</dbReference>
<sequence>MLKLQDQLAKSNVKQLDLLRDFIKDLKKVCIAYSGGVDSSLIAAIGKEQLDNNAIAVTGVSASLAPHLLEEARLQARWIGIEHQECKTNELQDPNYKANPIDRCFACKKELHNNLGIIAKKFSNAQVVDGVNADDIKDYRPGIEAAHLAGVKSPLAELQINKASIREISKALGLPWWDKPAQPCLASRFHYGDPINLERLKQVAKAEKWLIDKGFPKVRVRVQGLVARIEVPTNRISDLLSHSNRTELIDYFLSIGFSAISVDLEGLISGKLNRENNLSDTPKIS</sequence>